<dbReference type="EMBL" id="BGZK01001042">
    <property type="protein sequence ID" value="GBP69485.1"/>
    <property type="molecule type" value="Genomic_DNA"/>
</dbReference>
<dbReference type="Proteomes" id="UP000299102">
    <property type="component" value="Unassembled WGS sequence"/>
</dbReference>
<organism evidence="1 2">
    <name type="scientific">Eumeta variegata</name>
    <name type="common">Bagworm moth</name>
    <name type="synonym">Eumeta japonica</name>
    <dbReference type="NCBI Taxonomy" id="151549"/>
    <lineage>
        <taxon>Eukaryota</taxon>
        <taxon>Metazoa</taxon>
        <taxon>Ecdysozoa</taxon>
        <taxon>Arthropoda</taxon>
        <taxon>Hexapoda</taxon>
        <taxon>Insecta</taxon>
        <taxon>Pterygota</taxon>
        <taxon>Neoptera</taxon>
        <taxon>Endopterygota</taxon>
        <taxon>Lepidoptera</taxon>
        <taxon>Glossata</taxon>
        <taxon>Ditrysia</taxon>
        <taxon>Tineoidea</taxon>
        <taxon>Psychidae</taxon>
        <taxon>Oiketicinae</taxon>
        <taxon>Eumeta</taxon>
    </lineage>
</organism>
<dbReference type="AlphaFoldDB" id="A0A4C1Y521"/>
<name>A0A4C1Y521_EUMVA</name>
<protein>
    <submittedName>
        <fullName evidence="1">Uncharacterized protein</fullName>
    </submittedName>
</protein>
<evidence type="ECO:0000313" key="1">
    <source>
        <dbReference type="EMBL" id="GBP69485.1"/>
    </source>
</evidence>
<keyword evidence="2" id="KW-1185">Reference proteome</keyword>
<gene>
    <name evidence="1" type="ORF">EVAR_43733_1</name>
</gene>
<sequence>MIPDALIIRPIVKESVKAKLTSLDSASNVDKEDIKLLDVKTQQIVSYVLSSSVKKTQSTMLAIVDVRFFKKHFWSQQTEEHEDSLAQPQCDCARYVYADRARIRAISSTDNGAIPTL</sequence>
<reference evidence="1 2" key="1">
    <citation type="journal article" date="2019" name="Commun. Biol.">
        <title>The bagworm genome reveals a unique fibroin gene that provides high tensile strength.</title>
        <authorList>
            <person name="Kono N."/>
            <person name="Nakamura H."/>
            <person name="Ohtoshi R."/>
            <person name="Tomita M."/>
            <person name="Numata K."/>
            <person name="Arakawa K."/>
        </authorList>
    </citation>
    <scope>NUCLEOTIDE SEQUENCE [LARGE SCALE GENOMIC DNA]</scope>
</reference>
<comment type="caution">
    <text evidence="1">The sequence shown here is derived from an EMBL/GenBank/DDBJ whole genome shotgun (WGS) entry which is preliminary data.</text>
</comment>
<evidence type="ECO:0000313" key="2">
    <source>
        <dbReference type="Proteomes" id="UP000299102"/>
    </source>
</evidence>
<proteinExistence type="predicted"/>
<accession>A0A4C1Y521</accession>